<accession>A0A481SGT0</accession>
<dbReference type="EMBL" id="MH494080">
    <property type="protein sequence ID" value="QBH68065.1"/>
    <property type="molecule type" value="Genomic_DNA"/>
</dbReference>
<name>A0A481SGT0_VIBCL</name>
<organism evidence="1">
    <name type="scientific">Vibrio cholerae</name>
    <dbReference type="NCBI Taxonomy" id="666"/>
    <lineage>
        <taxon>Bacteria</taxon>
        <taxon>Pseudomonadati</taxon>
        <taxon>Pseudomonadota</taxon>
        <taxon>Gammaproteobacteria</taxon>
        <taxon>Vibrionales</taxon>
        <taxon>Vibrionaceae</taxon>
        <taxon>Vibrio</taxon>
    </lineage>
</organism>
<protein>
    <submittedName>
        <fullName evidence="1">Molecular chaperone</fullName>
    </submittedName>
</protein>
<evidence type="ECO:0000313" key="1">
    <source>
        <dbReference type="EMBL" id="QBH68065.1"/>
    </source>
</evidence>
<proteinExistence type="predicted"/>
<sequence>MNILNNTLFLDARSSISNTLVTSEKTCQDIPEVNININDSDPKELFNALQYTKSLVLSGREKNIEQQISNSLLDAIDNSAAELEAFKAWTDGGNSVISPIIELMYENLIQDNANNNMAEDLMQLLVFDFLLHQDEWDLSDILTDDEMDYLGYITENFGSGMHSVYKGYQENTPSNIIDWFLNTFCKQLESSGKIPEDSVCFKVLQFFKEVDNKNKLVELGNAYSSELQSVNTSDINFNLSNSISKGESSTHVSPTLKFFLLAQGAKEGSLSANDWVEFINSDIDGIKKLLGIEEGDKKIADWLTDENKNTGWTYDSSGQLDFNRGQEGGIPIADLLNFFKGFPSRVLSDDELKEVNRIGDNVKMIMQTLKYWFQILRDERVAVARNI</sequence>
<dbReference type="AlphaFoldDB" id="A0A481SGT0"/>
<reference evidence="1" key="1">
    <citation type="submission" date="2018-06" db="EMBL/GenBank/DDBJ databases">
        <title>T3SS gene cluster in Vibrio cholerae nonO1/nonO139 isolated in Russia.</title>
        <authorList>
            <person name="Monakhova E.V."/>
            <person name="Pisanov R.V."/>
            <person name="Arkhangel'skaya I.V."/>
        </authorList>
    </citation>
    <scope>NUCLEOTIDE SEQUENCE</scope>
    <source>
        <strain evidence="1">R-9760</strain>
    </source>
</reference>